<evidence type="ECO:0000256" key="4">
    <source>
        <dbReference type="ARBA" id="ARBA00022679"/>
    </source>
</evidence>
<comment type="catalytic activity">
    <reaction evidence="9">
        <text>L-seryl-[protein] + ATP = O-phospho-L-seryl-[protein] + ADP + H(+)</text>
        <dbReference type="Rhea" id="RHEA:17989"/>
        <dbReference type="Rhea" id="RHEA-COMP:9863"/>
        <dbReference type="Rhea" id="RHEA-COMP:11604"/>
        <dbReference type="ChEBI" id="CHEBI:15378"/>
        <dbReference type="ChEBI" id="CHEBI:29999"/>
        <dbReference type="ChEBI" id="CHEBI:30616"/>
        <dbReference type="ChEBI" id="CHEBI:83421"/>
        <dbReference type="ChEBI" id="CHEBI:456216"/>
        <dbReference type="EC" id="2.7.11.1"/>
    </reaction>
</comment>
<evidence type="ECO:0000256" key="7">
    <source>
        <dbReference type="ARBA" id="ARBA00022840"/>
    </source>
</evidence>
<feature type="domain" description="Protein kinase" evidence="12">
    <location>
        <begin position="24"/>
        <end position="287"/>
    </location>
</feature>
<comment type="caution">
    <text evidence="14">The sequence shown here is derived from an EMBL/GenBank/DDBJ whole genome shotgun (WGS) entry which is preliminary data.</text>
</comment>
<dbReference type="EC" id="2.7.11.1" evidence="1"/>
<dbReference type="InterPro" id="IPR000719">
    <property type="entry name" value="Prot_kinase_dom"/>
</dbReference>
<sequence length="520" mass="57953">MGNVCSSCYDPPVDFDGPVDITHFDIGRVIGKGSFGKVCIVQHKKTKQEFALKYINKAVCSAKGLAKNMIEERKLLEEAKSPFICNLRYAFQDDLHLLMVIDLNVGGDIAFHLKFGGAFTEDRAKFYFAEIVCGLSYLHSLKIVHRDLKPGNVLLSESGHASLSDFNLACHYKEERPMTSRSGTLKYMAPEILSQKGYLNAIDYWSLGIMTFEMLFGFTPYENAHEREIKRAIVNDPVKFPESSVTVDRVSPEARNIVLALLCKDPTQRIGSNEMGGDSSIKSHKWFSGWDWQKVQKQELPVPFIPDIKRCTYYNRVLNLDEVLFDENPLQSRPVKKNRSRSSRGSVNSKASTSKGTLPSVTESEVELQMRQFEEDFMDYDYTKVNVGAGKPKQIFYVEAVDSSSVRTQASVTNDEAVSHLNSKLSVADLEGPRKRSVGIPGPDGNESTSRPRSLIVASERARKTLSLNDAKIQQETLGLIPKIQRTSATPSEAEINRSSSADGIIVGTVQTPKIVTDDS</sequence>
<keyword evidence="7 10" id="KW-0067">ATP-binding</keyword>
<proteinExistence type="predicted"/>
<dbReference type="GO" id="GO:0007186">
    <property type="term" value="P:G protein-coupled receptor signaling pathway"/>
    <property type="evidence" value="ECO:0007669"/>
    <property type="project" value="TreeGrafter"/>
</dbReference>
<protein>
    <recommendedName>
        <fullName evidence="1">non-specific serine/threonine protein kinase</fullName>
        <ecNumber evidence="1">2.7.11.1</ecNumber>
    </recommendedName>
</protein>
<feature type="binding site" evidence="10">
    <location>
        <position position="53"/>
    </location>
    <ligand>
        <name>ATP</name>
        <dbReference type="ChEBI" id="CHEBI:30616"/>
    </ligand>
</feature>
<dbReference type="PROSITE" id="PS50011">
    <property type="entry name" value="PROTEIN_KINASE_DOM"/>
    <property type="match status" value="1"/>
</dbReference>
<dbReference type="InterPro" id="IPR011009">
    <property type="entry name" value="Kinase-like_dom_sf"/>
</dbReference>
<dbReference type="Gene3D" id="3.30.200.20">
    <property type="entry name" value="Phosphorylase Kinase, domain 1"/>
    <property type="match status" value="1"/>
</dbReference>
<evidence type="ECO:0000256" key="6">
    <source>
        <dbReference type="ARBA" id="ARBA00022777"/>
    </source>
</evidence>
<dbReference type="EMBL" id="MCGO01000009">
    <property type="protein sequence ID" value="ORY49348.1"/>
    <property type="molecule type" value="Genomic_DNA"/>
</dbReference>
<evidence type="ECO:0000259" key="12">
    <source>
        <dbReference type="PROSITE" id="PS50011"/>
    </source>
</evidence>
<reference evidence="14 15" key="1">
    <citation type="submission" date="2016-07" db="EMBL/GenBank/DDBJ databases">
        <title>Pervasive Adenine N6-methylation of Active Genes in Fungi.</title>
        <authorList>
            <consortium name="DOE Joint Genome Institute"/>
            <person name="Mondo S.J."/>
            <person name="Dannebaum R.O."/>
            <person name="Kuo R.C."/>
            <person name="Labutti K."/>
            <person name="Haridas S."/>
            <person name="Kuo A."/>
            <person name="Salamov A."/>
            <person name="Ahrendt S.R."/>
            <person name="Lipzen A."/>
            <person name="Sullivan W."/>
            <person name="Andreopoulos W.B."/>
            <person name="Clum A."/>
            <person name="Lindquist E."/>
            <person name="Daum C."/>
            <person name="Ramamoorthy G.K."/>
            <person name="Gryganskyi A."/>
            <person name="Culley D."/>
            <person name="Magnuson J.K."/>
            <person name="James T.Y."/>
            <person name="O'Malley M.A."/>
            <person name="Stajich J.E."/>
            <person name="Spatafora J.W."/>
            <person name="Visel A."/>
            <person name="Grigoriev I.V."/>
        </authorList>
    </citation>
    <scope>NUCLEOTIDE SEQUENCE [LARGE SCALE GENOMIC DNA]</scope>
    <source>
        <strain evidence="14 15">JEL800</strain>
    </source>
</reference>
<evidence type="ECO:0000313" key="14">
    <source>
        <dbReference type="EMBL" id="ORY49348.1"/>
    </source>
</evidence>
<dbReference type="GO" id="GO:0004703">
    <property type="term" value="F:G protein-coupled receptor kinase activity"/>
    <property type="evidence" value="ECO:0007669"/>
    <property type="project" value="TreeGrafter"/>
</dbReference>
<feature type="compositionally biased region" description="Low complexity" evidence="11">
    <location>
        <begin position="343"/>
        <end position="352"/>
    </location>
</feature>
<dbReference type="InterPro" id="IPR017441">
    <property type="entry name" value="Protein_kinase_ATP_BS"/>
</dbReference>
<evidence type="ECO:0000256" key="10">
    <source>
        <dbReference type="PROSITE-ProRule" id="PRU10141"/>
    </source>
</evidence>
<keyword evidence="6 14" id="KW-0418">Kinase</keyword>
<dbReference type="FunFam" id="1.10.510.10:FF:000024">
    <property type="entry name" value="Probable serine/threonine-protein kinase cot-1"/>
    <property type="match status" value="1"/>
</dbReference>
<dbReference type="GO" id="GO:0009966">
    <property type="term" value="P:regulation of signal transduction"/>
    <property type="evidence" value="ECO:0007669"/>
    <property type="project" value="TreeGrafter"/>
</dbReference>
<dbReference type="SMART" id="SM00220">
    <property type="entry name" value="S_TKc"/>
    <property type="match status" value="1"/>
</dbReference>
<accession>A0A1Y2CQN3</accession>
<dbReference type="SUPFAM" id="SSF56112">
    <property type="entry name" value="Protein kinase-like (PK-like)"/>
    <property type="match status" value="1"/>
</dbReference>
<dbReference type="Proteomes" id="UP000193642">
    <property type="component" value="Unassembled WGS sequence"/>
</dbReference>
<feature type="region of interest" description="Disordered" evidence="11">
    <location>
        <begin position="430"/>
        <end position="452"/>
    </location>
</feature>
<dbReference type="InterPro" id="IPR008271">
    <property type="entry name" value="Ser/Thr_kinase_AS"/>
</dbReference>
<dbReference type="GO" id="GO:0005524">
    <property type="term" value="F:ATP binding"/>
    <property type="evidence" value="ECO:0007669"/>
    <property type="project" value="UniProtKB-UniRule"/>
</dbReference>
<dbReference type="GO" id="GO:0001664">
    <property type="term" value="F:G protein-coupled receptor binding"/>
    <property type="evidence" value="ECO:0007669"/>
    <property type="project" value="TreeGrafter"/>
</dbReference>
<dbReference type="AlphaFoldDB" id="A0A1Y2CQN3"/>
<dbReference type="Pfam" id="PF00069">
    <property type="entry name" value="Pkinase"/>
    <property type="match status" value="1"/>
</dbReference>
<dbReference type="PROSITE" id="PS00107">
    <property type="entry name" value="PROTEIN_KINASE_ATP"/>
    <property type="match status" value="1"/>
</dbReference>
<evidence type="ECO:0000256" key="5">
    <source>
        <dbReference type="ARBA" id="ARBA00022741"/>
    </source>
</evidence>
<feature type="compositionally biased region" description="Polar residues" evidence="11">
    <location>
        <begin position="353"/>
        <end position="363"/>
    </location>
</feature>
<evidence type="ECO:0000313" key="15">
    <source>
        <dbReference type="Proteomes" id="UP000193642"/>
    </source>
</evidence>
<dbReference type="STRING" id="329046.A0A1Y2CQN3"/>
<dbReference type="PROSITE" id="PS00108">
    <property type="entry name" value="PROTEIN_KINASE_ST"/>
    <property type="match status" value="1"/>
</dbReference>
<feature type="region of interest" description="Disordered" evidence="11">
    <location>
        <begin position="331"/>
        <end position="365"/>
    </location>
</feature>
<dbReference type="InterPro" id="IPR045270">
    <property type="entry name" value="STKc_AGC"/>
</dbReference>
<gene>
    <name evidence="14" type="ORF">BCR33DRAFT_695199</name>
</gene>
<evidence type="ECO:0000256" key="11">
    <source>
        <dbReference type="SAM" id="MobiDB-lite"/>
    </source>
</evidence>
<keyword evidence="5 10" id="KW-0547">Nucleotide-binding</keyword>
<dbReference type="GO" id="GO:0007010">
    <property type="term" value="P:cytoskeleton organization"/>
    <property type="evidence" value="ECO:0007669"/>
    <property type="project" value="UniProtKB-ARBA"/>
</dbReference>
<evidence type="ECO:0000256" key="9">
    <source>
        <dbReference type="ARBA" id="ARBA00048679"/>
    </source>
</evidence>
<evidence type="ECO:0000256" key="2">
    <source>
        <dbReference type="ARBA" id="ARBA00022527"/>
    </source>
</evidence>
<keyword evidence="15" id="KW-1185">Reference proteome</keyword>
<keyword evidence="3" id="KW-0597">Phosphoprotein</keyword>
<dbReference type="PROSITE" id="PS51285">
    <property type="entry name" value="AGC_KINASE_CTER"/>
    <property type="match status" value="1"/>
</dbReference>
<comment type="catalytic activity">
    <reaction evidence="8">
        <text>L-threonyl-[protein] + ATP = O-phospho-L-threonyl-[protein] + ADP + H(+)</text>
        <dbReference type="Rhea" id="RHEA:46608"/>
        <dbReference type="Rhea" id="RHEA-COMP:11060"/>
        <dbReference type="Rhea" id="RHEA-COMP:11605"/>
        <dbReference type="ChEBI" id="CHEBI:15378"/>
        <dbReference type="ChEBI" id="CHEBI:30013"/>
        <dbReference type="ChEBI" id="CHEBI:30616"/>
        <dbReference type="ChEBI" id="CHEBI:61977"/>
        <dbReference type="ChEBI" id="CHEBI:456216"/>
        <dbReference type="EC" id="2.7.11.1"/>
    </reaction>
</comment>
<feature type="domain" description="AGC-kinase C-terminal" evidence="13">
    <location>
        <begin position="288"/>
        <end position="392"/>
    </location>
</feature>
<organism evidence="14 15">
    <name type="scientific">Rhizoclosmatium globosum</name>
    <dbReference type="NCBI Taxonomy" id="329046"/>
    <lineage>
        <taxon>Eukaryota</taxon>
        <taxon>Fungi</taxon>
        <taxon>Fungi incertae sedis</taxon>
        <taxon>Chytridiomycota</taxon>
        <taxon>Chytridiomycota incertae sedis</taxon>
        <taxon>Chytridiomycetes</taxon>
        <taxon>Chytridiales</taxon>
        <taxon>Chytriomycetaceae</taxon>
        <taxon>Rhizoclosmatium</taxon>
    </lineage>
</organism>
<keyword evidence="2" id="KW-0723">Serine/threonine-protein kinase</keyword>
<keyword evidence="4" id="KW-0808">Transferase</keyword>
<evidence type="ECO:0000259" key="13">
    <source>
        <dbReference type="PROSITE" id="PS51285"/>
    </source>
</evidence>
<evidence type="ECO:0000256" key="3">
    <source>
        <dbReference type="ARBA" id="ARBA00022553"/>
    </source>
</evidence>
<dbReference type="PANTHER" id="PTHR24355:SF30">
    <property type="entry name" value="SERINE_THREONINE-PROTEIN KINASE 32B ISOFORM X1"/>
    <property type="match status" value="1"/>
</dbReference>
<evidence type="ECO:0000256" key="1">
    <source>
        <dbReference type="ARBA" id="ARBA00012513"/>
    </source>
</evidence>
<dbReference type="OrthoDB" id="354826at2759"/>
<evidence type="ECO:0000256" key="8">
    <source>
        <dbReference type="ARBA" id="ARBA00047899"/>
    </source>
</evidence>
<dbReference type="Gene3D" id="1.10.510.10">
    <property type="entry name" value="Transferase(Phosphotransferase) domain 1"/>
    <property type="match status" value="1"/>
</dbReference>
<dbReference type="CDD" id="cd05123">
    <property type="entry name" value="STKc_AGC"/>
    <property type="match status" value="1"/>
</dbReference>
<dbReference type="PANTHER" id="PTHR24355">
    <property type="entry name" value="G PROTEIN-COUPLED RECEPTOR KINASE/RIBOSOMAL PROTEIN S6 KINASE"/>
    <property type="match status" value="1"/>
</dbReference>
<name>A0A1Y2CQN3_9FUNG</name>
<dbReference type="InterPro" id="IPR000961">
    <property type="entry name" value="AGC-kinase_C"/>
</dbReference>